<sequence length="295" mass="32764">MTDLGPLHYFLGVSVQKLSQGLFLSQHQYALDILDRAQMLNCKPISTPVDTLGKLAADASPPVDDPTQYRALAGALQYLTFTRPDIAYAVNQICLFMHDPRQAHFTALKRILRYVRGTLHHGLTITLMASPVLQVYTDADWAGCPDSRRSTTGYCVFFGDNLVSWSSKRQTTVSRSSAEAEYRAMASAVAEVIWLRQLLQELHVPIPGASLVYCDNISAVYMSHNPVQHQRTKHIEIDLHFVRDHVALGRIRVLHVPTTHQFADVFTKGLPTTLFLEFCSSLGIRPSPASTAGAC</sequence>
<dbReference type="CDD" id="cd09272">
    <property type="entry name" value="RNase_HI_RT_Ty1"/>
    <property type="match status" value="1"/>
</dbReference>
<dbReference type="EMBL" id="KU720517">
    <property type="protein sequence ID" value="AOG75317.1"/>
    <property type="molecule type" value="Genomic_DNA"/>
</dbReference>
<dbReference type="PANTHER" id="PTHR11439:SF524">
    <property type="entry name" value="RNA-DIRECTED DNA POLYMERASE, PROTEIN KINASE RLK-PELLE-DLSV FAMILY"/>
    <property type="match status" value="1"/>
</dbReference>
<reference evidence="2" key="2">
    <citation type="submission" date="2016-03" db="EMBL/GenBank/DDBJ databases">
        <title>Identification C66 as a candidate R (red) gene, potentially involved in molecular regulation of flower color in Mirabilis jalapa L.</title>
        <authorList>
            <person name="Jiang S."/>
            <person name="Liang P."/>
        </authorList>
    </citation>
    <scope>NUCLEOTIDE SEQUENCE</scope>
</reference>
<reference evidence="1" key="1">
    <citation type="submission" date="2016-02" db="EMBL/GenBank/DDBJ databases">
        <title>Identification and characterization of REC66, a Ty1-copia like retrotransposon from Mirabilis jalapa L.</title>
        <authorList>
            <person name="Jiang S."/>
            <person name="Liang P."/>
        </authorList>
    </citation>
    <scope>NUCLEOTIDE SEQUENCE</scope>
    <source>
        <strain evidence="1">REC66</strain>
    </source>
</reference>
<dbReference type="AlphaFoldDB" id="A0A1B3TNU5"/>
<evidence type="ECO:0000313" key="2">
    <source>
        <dbReference type="EMBL" id="AOW44034.1"/>
    </source>
</evidence>
<dbReference type="EMBL" id="KU888702">
    <property type="protein sequence ID" value="AOW44034.1"/>
    <property type="molecule type" value="Genomic_DNA"/>
</dbReference>
<evidence type="ECO:0000313" key="1">
    <source>
        <dbReference type="EMBL" id="AOG75317.1"/>
    </source>
</evidence>
<dbReference type="EMBL" id="KU888703">
    <property type="protein sequence ID" value="AOW44038.1"/>
    <property type="molecule type" value="Genomic_DNA"/>
</dbReference>
<dbReference type="SUPFAM" id="SSF56672">
    <property type="entry name" value="DNA/RNA polymerases"/>
    <property type="match status" value="1"/>
</dbReference>
<proteinExistence type="predicted"/>
<protein>
    <submittedName>
        <fullName evidence="1">RNaseH</fullName>
    </submittedName>
</protein>
<organism evidence="1">
    <name type="scientific">Mirabilis jalapa</name>
    <name type="common">Garden four-o'clock</name>
    <dbReference type="NCBI Taxonomy" id="3538"/>
    <lineage>
        <taxon>Eukaryota</taxon>
        <taxon>Viridiplantae</taxon>
        <taxon>Streptophyta</taxon>
        <taxon>Embryophyta</taxon>
        <taxon>Tracheophyta</taxon>
        <taxon>Spermatophyta</taxon>
        <taxon>Magnoliopsida</taxon>
        <taxon>eudicotyledons</taxon>
        <taxon>Gunneridae</taxon>
        <taxon>Pentapetalae</taxon>
        <taxon>Caryophyllales</taxon>
        <taxon>Nyctaginaceae</taxon>
        <taxon>Mirabilis</taxon>
    </lineage>
</organism>
<name>A0A1B3TNU5_MIRJA</name>
<dbReference type="PANTHER" id="PTHR11439">
    <property type="entry name" value="GAG-POL-RELATED RETROTRANSPOSON"/>
    <property type="match status" value="1"/>
</dbReference>
<accession>A0A1B3TNU5</accession>
<dbReference type="InterPro" id="IPR043502">
    <property type="entry name" value="DNA/RNA_pol_sf"/>
</dbReference>